<dbReference type="InterPro" id="IPR036394">
    <property type="entry name" value="Ribosomal_uL22_sf"/>
</dbReference>
<dbReference type="InterPro" id="IPR001063">
    <property type="entry name" value="Ribosomal_uL22"/>
</dbReference>
<evidence type="ECO:0000256" key="6">
    <source>
        <dbReference type="ARBA" id="ARBA00035207"/>
    </source>
</evidence>
<evidence type="ECO:0000256" key="4">
    <source>
        <dbReference type="ARBA" id="ARBA00022980"/>
    </source>
</evidence>
<dbReference type="PANTHER" id="PTHR13501">
    <property type="entry name" value="CHLOROPLAST 50S RIBOSOMAL PROTEIN L22-RELATED"/>
    <property type="match status" value="1"/>
</dbReference>
<dbReference type="CDD" id="cd00336">
    <property type="entry name" value="Ribosomal_L22"/>
    <property type="match status" value="1"/>
</dbReference>
<keyword evidence="3 7" id="KW-0694">RNA-binding</keyword>
<comment type="function">
    <text evidence="7 10">This protein binds specifically to 23S rRNA; its binding is stimulated by other ribosomal proteins, e.g., L4, L17, and L20. It is important during the early stages of 50S assembly. It makes multiple contacts with different domains of the 23S rRNA in the assembled 50S subunit and ribosome.</text>
</comment>
<dbReference type="SUPFAM" id="SSF54843">
    <property type="entry name" value="Ribosomal protein L22"/>
    <property type="match status" value="1"/>
</dbReference>
<name>A0A6B2H9F0_9BACT</name>
<dbReference type="AlphaFoldDB" id="A0A6B2H9F0"/>
<gene>
    <name evidence="7 11" type="primary">rplV</name>
    <name evidence="11" type="ORF">GWO68_09515</name>
</gene>
<keyword evidence="4 7" id="KW-0689">Ribosomal protein</keyword>
<dbReference type="InterPro" id="IPR047867">
    <property type="entry name" value="Ribosomal_uL22_bac/org-type"/>
</dbReference>
<comment type="caution">
    <text evidence="11">The sequence shown here is derived from an EMBL/GenBank/DDBJ whole genome shotgun (WGS) entry which is preliminary data.</text>
</comment>
<dbReference type="NCBIfam" id="TIGR01044">
    <property type="entry name" value="rplV_bact"/>
    <property type="match status" value="1"/>
</dbReference>
<organism evidence="11 12">
    <name type="scientific">Pontibacter fetidus</name>
    <dbReference type="NCBI Taxonomy" id="2700082"/>
    <lineage>
        <taxon>Bacteria</taxon>
        <taxon>Pseudomonadati</taxon>
        <taxon>Bacteroidota</taxon>
        <taxon>Cytophagia</taxon>
        <taxon>Cytophagales</taxon>
        <taxon>Hymenobacteraceae</taxon>
        <taxon>Pontibacter</taxon>
    </lineage>
</organism>
<dbReference type="GO" id="GO:0019843">
    <property type="term" value="F:rRNA binding"/>
    <property type="evidence" value="ECO:0007669"/>
    <property type="project" value="UniProtKB-UniRule"/>
</dbReference>
<evidence type="ECO:0000256" key="8">
    <source>
        <dbReference type="RuleBase" id="RU004005"/>
    </source>
</evidence>
<dbReference type="HAMAP" id="MF_01331_B">
    <property type="entry name" value="Ribosomal_uL22_B"/>
    <property type="match status" value="1"/>
</dbReference>
<keyword evidence="12" id="KW-1185">Reference proteome</keyword>
<keyword evidence="5 7" id="KW-0687">Ribonucleoprotein</keyword>
<evidence type="ECO:0000313" key="11">
    <source>
        <dbReference type="EMBL" id="NDK56152.1"/>
    </source>
</evidence>
<keyword evidence="2 7" id="KW-0699">rRNA-binding</keyword>
<evidence type="ECO:0000256" key="2">
    <source>
        <dbReference type="ARBA" id="ARBA00022730"/>
    </source>
</evidence>
<dbReference type="RefSeq" id="WP_162346213.1">
    <property type="nucleotide sequence ID" value="NZ_JAAEAA010000010.1"/>
</dbReference>
<dbReference type="EMBL" id="JAAEAA010000010">
    <property type="protein sequence ID" value="NDK56152.1"/>
    <property type="molecule type" value="Genomic_DNA"/>
</dbReference>
<evidence type="ECO:0000256" key="10">
    <source>
        <dbReference type="RuleBase" id="RU004008"/>
    </source>
</evidence>
<protein>
    <recommendedName>
        <fullName evidence="6 7">Large ribosomal subunit protein uL22</fullName>
    </recommendedName>
</protein>
<evidence type="ECO:0000256" key="1">
    <source>
        <dbReference type="ARBA" id="ARBA00009451"/>
    </source>
</evidence>
<dbReference type="Gene3D" id="3.90.470.10">
    <property type="entry name" value="Ribosomal protein L22/L17"/>
    <property type="match status" value="1"/>
</dbReference>
<dbReference type="Pfam" id="PF00237">
    <property type="entry name" value="Ribosomal_L22"/>
    <property type="match status" value="1"/>
</dbReference>
<sequence length="130" mass="14675">MEAVAKLNNVPTSPRKMRLVADMVRGKSVAKALGILKFEPNSGAAKLEKLLLSALSNWQQKNEDAQIEDANLYIKTIFVDEGKMLKRLRPAPQGRGYRIRKRSNHVTLVIDSMTEEQLEQKSKKSKKANK</sequence>
<comment type="subunit">
    <text evidence="7 9">Part of the 50S ribosomal subunit.</text>
</comment>
<reference evidence="11 12" key="1">
    <citation type="submission" date="2020-01" db="EMBL/GenBank/DDBJ databases">
        <authorList>
            <person name="Kim M.K."/>
        </authorList>
    </citation>
    <scope>NUCLEOTIDE SEQUENCE [LARGE SCALE GENOMIC DNA]</scope>
    <source>
        <strain evidence="11 12">BT213</strain>
    </source>
</reference>
<comment type="function">
    <text evidence="7">The globular domain of the protein is located near the polypeptide exit tunnel on the outside of the subunit, while an extended beta-hairpin is found that lines the wall of the exit tunnel in the center of the 70S ribosome.</text>
</comment>
<proteinExistence type="inferred from homology"/>
<comment type="similarity">
    <text evidence="1 7 8">Belongs to the universal ribosomal protein uL22 family.</text>
</comment>
<dbReference type="GO" id="GO:0003735">
    <property type="term" value="F:structural constituent of ribosome"/>
    <property type="evidence" value="ECO:0007669"/>
    <property type="project" value="InterPro"/>
</dbReference>
<dbReference type="InterPro" id="IPR005727">
    <property type="entry name" value="Ribosomal_uL22_bac/chlpt-type"/>
</dbReference>
<dbReference type="Proteomes" id="UP000478546">
    <property type="component" value="Unassembled WGS sequence"/>
</dbReference>
<evidence type="ECO:0000256" key="5">
    <source>
        <dbReference type="ARBA" id="ARBA00023274"/>
    </source>
</evidence>
<evidence type="ECO:0000256" key="7">
    <source>
        <dbReference type="HAMAP-Rule" id="MF_01331"/>
    </source>
</evidence>
<dbReference type="PANTHER" id="PTHR13501:SF8">
    <property type="entry name" value="LARGE RIBOSOMAL SUBUNIT PROTEIN UL22M"/>
    <property type="match status" value="1"/>
</dbReference>
<evidence type="ECO:0000313" key="12">
    <source>
        <dbReference type="Proteomes" id="UP000478546"/>
    </source>
</evidence>
<accession>A0A6B2H9F0</accession>
<evidence type="ECO:0000256" key="9">
    <source>
        <dbReference type="RuleBase" id="RU004006"/>
    </source>
</evidence>
<dbReference type="GO" id="GO:0022625">
    <property type="term" value="C:cytosolic large ribosomal subunit"/>
    <property type="evidence" value="ECO:0007669"/>
    <property type="project" value="TreeGrafter"/>
</dbReference>
<evidence type="ECO:0000256" key="3">
    <source>
        <dbReference type="ARBA" id="ARBA00022884"/>
    </source>
</evidence>
<dbReference type="GO" id="GO:0006412">
    <property type="term" value="P:translation"/>
    <property type="evidence" value="ECO:0007669"/>
    <property type="project" value="UniProtKB-UniRule"/>
</dbReference>